<proteinExistence type="predicted"/>
<name>A0A6J4KAX3_9BACT</name>
<dbReference type="EMBL" id="CADCTW010000027">
    <property type="protein sequence ID" value="CAA9300987.1"/>
    <property type="molecule type" value="Genomic_DNA"/>
</dbReference>
<feature type="region of interest" description="Disordered" evidence="1">
    <location>
        <begin position="1"/>
        <end position="21"/>
    </location>
</feature>
<feature type="non-terminal residue" evidence="2">
    <location>
        <position position="59"/>
    </location>
</feature>
<accession>A0A6J4KAX3</accession>
<reference evidence="2" key="1">
    <citation type="submission" date="2020-02" db="EMBL/GenBank/DDBJ databases">
        <authorList>
            <person name="Meier V. D."/>
        </authorList>
    </citation>
    <scope>NUCLEOTIDE SEQUENCE</scope>
    <source>
        <strain evidence="2">AVDCRST_MAG68</strain>
    </source>
</reference>
<organism evidence="2">
    <name type="scientific">uncultured Gemmatimonadota bacterium</name>
    <dbReference type="NCBI Taxonomy" id="203437"/>
    <lineage>
        <taxon>Bacteria</taxon>
        <taxon>Pseudomonadati</taxon>
        <taxon>Gemmatimonadota</taxon>
        <taxon>environmental samples</taxon>
    </lineage>
</organism>
<evidence type="ECO:0000256" key="1">
    <source>
        <dbReference type="SAM" id="MobiDB-lite"/>
    </source>
</evidence>
<sequence>DPGFARSHSGGPAANALHRPPARGSRALERCLAQFRVQGASESIACEARCSAAGEHGIL</sequence>
<evidence type="ECO:0000313" key="2">
    <source>
        <dbReference type="EMBL" id="CAA9300987.1"/>
    </source>
</evidence>
<protein>
    <submittedName>
        <fullName evidence="2">Uncharacterized protein</fullName>
    </submittedName>
</protein>
<gene>
    <name evidence="2" type="ORF">AVDCRST_MAG68-439</name>
</gene>
<dbReference type="AlphaFoldDB" id="A0A6J4KAX3"/>
<feature type="non-terminal residue" evidence="2">
    <location>
        <position position="1"/>
    </location>
</feature>